<dbReference type="InterPro" id="IPR018309">
    <property type="entry name" value="Tscrpt_reg_PadR_C"/>
</dbReference>
<dbReference type="SUPFAM" id="SSF46785">
    <property type="entry name" value="Winged helix' DNA-binding domain"/>
    <property type="match status" value="1"/>
</dbReference>
<feature type="domain" description="Transcription regulator PadR N-terminal" evidence="1">
    <location>
        <begin position="7"/>
        <end position="79"/>
    </location>
</feature>
<evidence type="ECO:0000259" key="2">
    <source>
        <dbReference type="Pfam" id="PF10400"/>
    </source>
</evidence>
<name>A0ABW5RW31_9BACI</name>
<evidence type="ECO:0000313" key="3">
    <source>
        <dbReference type="EMBL" id="MFD2682664.1"/>
    </source>
</evidence>
<protein>
    <submittedName>
        <fullName evidence="3">PadR family transcriptional regulator</fullName>
    </submittedName>
</protein>
<organism evidence="3 4">
    <name type="scientific">Bacillus seohaeanensis</name>
    <dbReference type="NCBI Taxonomy" id="284580"/>
    <lineage>
        <taxon>Bacteria</taxon>
        <taxon>Bacillati</taxon>
        <taxon>Bacillota</taxon>
        <taxon>Bacilli</taxon>
        <taxon>Bacillales</taxon>
        <taxon>Bacillaceae</taxon>
        <taxon>Bacillus</taxon>
    </lineage>
</organism>
<evidence type="ECO:0000313" key="4">
    <source>
        <dbReference type="Proteomes" id="UP001597506"/>
    </source>
</evidence>
<comment type="caution">
    <text evidence="3">The sequence shown here is derived from an EMBL/GenBank/DDBJ whole genome shotgun (WGS) entry which is preliminary data.</text>
</comment>
<dbReference type="PANTHER" id="PTHR43252:SF6">
    <property type="entry name" value="NEGATIVE TRANSCRIPTION REGULATOR PADR"/>
    <property type="match status" value="1"/>
</dbReference>
<sequence length="235" mass="27839">MSLRYGILGFLSKWEASGYDIKREFDDVMSVFWHSHLSQIYPELNKLEKEELISSELVPQAGKPDKKVYTITRKGREWLMNWLLAPPEAPKMKDVFLMQTFFMDNIPVGEVLLKLQMYKKERQQRLDKMREIIQIRWESIKERNVMKARILMSTAVLKRGMEQEIQYIKWCEETIRLVEACKNLWGKEEAAQTQNTYAETEHAEVPFPTAVSFSEVEDIFLEYFGDLIDDKGRNR</sequence>
<gene>
    <name evidence="3" type="ORF">ACFSUL_18150</name>
</gene>
<evidence type="ECO:0000259" key="1">
    <source>
        <dbReference type="Pfam" id="PF03551"/>
    </source>
</evidence>
<keyword evidence="4" id="KW-1185">Reference proteome</keyword>
<dbReference type="RefSeq" id="WP_377937305.1">
    <property type="nucleotide sequence ID" value="NZ_JBHUMF010000031.1"/>
</dbReference>
<dbReference type="PANTHER" id="PTHR43252">
    <property type="entry name" value="TRANSCRIPTIONAL REGULATOR YQJI"/>
    <property type="match status" value="1"/>
</dbReference>
<dbReference type="InterPro" id="IPR005149">
    <property type="entry name" value="Tscrpt_reg_PadR_N"/>
</dbReference>
<reference evidence="4" key="1">
    <citation type="journal article" date="2019" name="Int. J. Syst. Evol. Microbiol.">
        <title>The Global Catalogue of Microorganisms (GCM) 10K type strain sequencing project: providing services to taxonomists for standard genome sequencing and annotation.</title>
        <authorList>
            <consortium name="The Broad Institute Genomics Platform"/>
            <consortium name="The Broad Institute Genome Sequencing Center for Infectious Disease"/>
            <person name="Wu L."/>
            <person name="Ma J."/>
        </authorList>
    </citation>
    <scope>NUCLEOTIDE SEQUENCE [LARGE SCALE GENOMIC DNA]</scope>
    <source>
        <strain evidence="4">KCTC 3913</strain>
    </source>
</reference>
<dbReference type="Pfam" id="PF03551">
    <property type="entry name" value="PadR"/>
    <property type="match status" value="1"/>
</dbReference>
<dbReference type="Pfam" id="PF10400">
    <property type="entry name" value="Vir_act_alpha_C"/>
    <property type="match status" value="1"/>
</dbReference>
<dbReference type="EMBL" id="JBHUMF010000031">
    <property type="protein sequence ID" value="MFD2682664.1"/>
    <property type="molecule type" value="Genomic_DNA"/>
</dbReference>
<dbReference type="Proteomes" id="UP001597506">
    <property type="component" value="Unassembled WGS sequence"/>
</dbReference>
<proteinExistence type="predicted"/>
<dbReference type="InterPro" id="IPR036390">
    <property type="entry name" value="WH_DNA-bd_sf"/>
</dbReference>
<dbReference type="Gene3D" id="1.10.10.10">
    <property type="entry name" value="Winged helix-like DNA-binding domain superfamily/Winged helix DNA-binding domain"/>
    <property type="match status" value="1"/>
</dbReference>
<dbReference type="InterPro" id="IPR036388">
    <property type="entry name" value="WH-like_DNA-bd_sf"/>
</dbReference>
<feature type="domain" description="Transcription regulator PadR C-terminal" evidence="2">
    <location>
        <begin position="92"/>
        <end position="177"/>
    </location>
</feature>
<accession>A0ABW5RW31</accession>
<dbReference type="Gene3D" id="6.10.140.190">
    <property type="match status" value="1"/>
</dbReference>